<dbReference type="Gene3D" id="1.10.357.10">
    <property type="entry name" value="Tetracycline Repressor, domain 2"/>
    <property type="match status" value="1"/>
</dbReference>
<evidence type="ECO:0000259" key="5">
    <source>
        <dbReference type="PROSITE" id="PS50977"/>
    </source>
</evidence>
<keyword evidence="3" id="KW-0804">Transcription</keyword>
<evidence type="ECO:0000256" key="2">
    <source>
        <dbReference type="ARBA" id="ARBA00023125"/>
    </source>
</evidence>
<dbReference type="Pfam" id="PF00440">
    <property type="entry name" value="TetR_N"/>
    <property type="match status" value="1"/>
</dbReference>
<evidence type="ECO:0000256" key="1">
    <source>
        <dbReference type="ARBA" id="ARBA00023015"/>
    </source>
</evidence>
<dbReference type="GO" id="GO:0003677">
    <property type="term" value="F:DNA binding"/>
    <property type="evidence" value="ECO:0007669"/>
    <property type="project" value="UniProtKB-UniRule"/>
</dbReference>
<evidence type="ECO:0000313" key="7">
    <source>
        <dbReference type="Proteomes" id="UP000248614"/>
    </source>
</evidence>
<dbReference type="InterPro" id="IPR001647">
    <property type="entry name" value="HTH_TetR"/>
</dbReference>
<proteinExistence type="predicted"/>
<organism evidence="6 7">
    <name type="scientific">Sphingomonas hengshuiensis</name>
    <dbReference type="NCBI Taxonomy" id="1609977"/>
    <lineage>
        <taxon>Bacteria</taxon>
        <taxon>Pseudomonadati</taxon>
        <taxon>Pseudomonadota</taxon>
        <taxon>Alphaproteobacteria</taxon>
        <taxon>Sphingomonadales</taxon>
        <taxon>Sphingomonadaceae</taxon>
        <taxon>Sphingomonas</taxon>
    </lineage>
</organism>
<dbReference type="SUPFAM" id="SSF46689">
    <property type="entry name" value="Homeodomain-like"/>
    <property type="match status" value="1"/>
</dbReference>
<dbReference type="EMBL" id="QFNF01000033">
    <property type="protein sequence ID" value="PZO75511.1"/>
    <property type="molecule type" value="Genomic_DNA"/>
</dbReference>
<dbReference type="PANTHER" id="PTHR47506:SF1">
    <property type="entry name" value="HTH-TYPE TRANSCRIPTIONAL REGULATOR YJDC"/>
    <property type="match status" value="1"/>
</dbReference>
<feature type="DNA-binding region" description="H-T-H motif" evidence="4">
    <location>
        <begin position="29"/>
        <end position="48"/>
    </location>
</feature>
<dbReference type="Pfam" id="PF17937">
    <property type="entry name" value="TetR_C_28"/>
    <property type="match status" value="1"/>
</dbReference>
<evidence type="ECO:0000256" key="4">
    <source>
        <dbReference type="PROSITE-ProRule" id="PRU00335"/>
    </source>
</evidence>
<sequence length="192" mass="21027">MGRIRTIERGKLLDAAEDVTMEKGPAGLTIAAVAGQMGITNGGVQYSFRSKESLIAAMFERWQHDYAELMIELGAKAGDEPSWVRAHIAYAADYDGRSRRRGPSLLVSLLNSPQHMDQIRKWYRNRVDAIDVSTAGGRWLRLAFVAMEGAFLMRLFGLIDMGDAEWKSIVADVVSLCDGKLPCGAGHGLQAA</sequence>
<dbReference type="AlphaFoldDB" id="A0A2W5AYC3"/>
<dbReference type="InterPro" id="IPR009057">
    <property type="entry name" value="Homeodomain-like_sf"/>
</dbReference>
<dbReference type="InterPro" id="IPR041479">
    <property type="entry name" value="TetR_CgmR_C"/>
</dbReference>
<feature type="domain" description="HTH tetR-type" evidence="5">
    <location>
        <begin position="6"/>
        <end position="66"/>
    </location>
</feature>
<accession>A0A2W5AYC3</accession>
<comment type="caution">
    <text evidence="6">The sequence shown here is derived from an EMBL/GenBank/DDBJ whole genome shotgun (WGS) entry which is preliminary data.</text>
</comment>
<evidence type="ECO:0000313" key="6">
    <source>
        <dbReference type="EMBL" id="PZO75511.1"/>
    </source>
</evidence>
<dbReference type="PROSITE" id="PS50977">
    <property type="entry name" value="HTH_TETR_2"/>
    <property type="match status" value="1"/>
</dbReference>
<dbReference type="PRINTS" id="PR00455">
    <property type="entry name" value="HTHTETR"/>
</dbReference>
<keyword evidence="2 4" id="KW-0238">DNA-binding</keyword>
<name>A0A2W5AYC3_9SPHN</name>
<dbReference type="PANTHER" id="PTHR47506">
    <property type="entry name" value="TRANSCRIPTIONAL REGULATORY PROTEIN"/>
    <property type="match status" value="1"/>
</dbReference>
<evidence type="ECO:0000256" key="3">
    <source>
        <dbReference type="ARBA" id="ARBA00023163"/>
    </source>
</evidence>
<dbReference type="Proteomes" id="UP000248614">
    <property type="component" value="Unassembled WGS sequence"/>
</dbReference>
<keyword evidence="1" id="KW-0805">Transcription regulation</keyword>
<protein>
    <submittedName>
        <fullName evidence="6">TetR family transcriptional regulator</fullName>
    </submittedName>
</protein>
<gene>
    <name evidence="6" type="ORF">DI632_11935</name>
</gene>
<reference evidence="6 7" key="1">
    <citation type="submission" date="2017-08" db="EMBL/GenBank/DDBJ databases">
        <title>Infants hospitalized years apart are colonized by the same room-sourced microbial strains.</title>
        <authorList>
            <person name="Brooks B."/>
            <person name="Olm M.R."/>
            <person name="Firek B.A."/>
            <person name="Baker R."/>
            <person name="Thomas B.C."/>
            <person name="Morowitz M.J."/>
            <person name="Banfield J.F."/>
        </authorList>
    </citation>
    <scope>NUCLEOTIDE SEQUENCE [LARGE SCALE GENOMIC DNA]</scope>
    <source>
        <strain evidence="6">S2_018_000_R3_110</strain>
    </source>
</reference>